<dbReference type="SUPFAM" id="SSF54236">
    <property type="entry name" value="Ubiquitin-like"/>
    <property type="match status" value="1"/>
</dbReference>
<reference evidence="1 2" key="1">
    <citation type="journal article" date="2021" name="Elife">
        <title>Chloroplast acquisition without the gene transfer in kleptoplastic sea slugs, Plakobranchus ocellatus.</title>
        <authorList>
            <person name="Maeda T."/>
            <person name="Takahashi S."/>
            <person name="Yoshida T."/>
            <person name="Shimamura S."/>
            <person name="Takaki Y."/>
            <person name="Nagai Y."/>
            <person name="Toyoda A."/>
            <person name="Suzuki Y."/>
            <person name="Arimoto A."/>
            <person name="Ishii H."/>
            <person name="Satoh N."/>
            <person name="Nishiyama T."/>
            <person name="Hasebe M."/>
            <person name="Maruyama T."/>
            <person name="Minagawa J."/>
            <person name="Obokata J."/>
            <person name="Shigenobu S."/>
        </authorList>
    </citation>
    <scope>NUCLEOTIDE SEQUENCE [LARGE SCALE GENOMIC DNA]</scope>
</reference>
<keyword evidence="2" id="KW-1185">Reference proteome</keyword>
<gene>
    <name evidence="1" type="ORF">ElyMa_002351800</name>
</gene>
<dbReference type="InterPro" id="IPR029071">
    <property type="entry name" value="Ubiquitin-like_domsf"/>
</dbReference>
<evidence type="ECO:0000313" key="1">
    <source>
        <dbReference type="EMBL" id="GFR81891.1"/>
    </source>
</evidence>
<sequence>MASIASGFEDDGLPQLGALDQLDKLWKQGVRAAENTSDTTASVSNIAKKVGSQPTSSNMAEPNGVAVTTNTLPQAVDLEATPDLELKIRVVYSDSRVKNLEGSLNPTRLIQQLKARLASQLSMQPHLVEMSWSKKLDSGQQAAAVPLDSTKNLMFYEVETDDTIILVESEEN</sequence>
<dbReference type="AlphaFoldDB" id="A0AAV4GB39"/>
<accession>A0AAV4GB39</accession>
<comment type="caution">
    <text evidence="1">The sequence shown here is derived from an EMBL/GenBank/DDBJ whole genome shotgun (WGS) entry which is preliminary data.</text>
</comment>
<proteinExistence type="predicted"/>
<dbReference type="EMBL" id="BMAT01004859">
    <property type="protein sequence ID" value="GFR81891.1"/>
    <property type="molecule type" value="Genomic_DNA"/>
</dbReference>
<evidence type="ECO:0008006" key="3">
    <source>
        <dbReference type="Google" id="ProtNLM"/>
    </source>
</evidence>
<name>A0AAV4GB39_9GAST</name>
<evidence type="ECO:0000313" key="2">
    <source>
        <dbReference type="Proteomes" id="UP000762676"/>
    </source>
</evidence>
<protein>
    <recommendedName>
        <fullName evidence="3">Ubiquitin-like domain-containing protein</fullName>
    </recommendedName>
</protein>
<organism evidence="1 2">
    <name type="scientific">Elysia marginata</name>
    <dbReference type="NCBI Taxonomy" id="1093978"/>
    <lineage>
        <taxon>Eukaryota</taxon>
        <taxon>Metazoa</taxon>
        <taxon>Spiralia</taxon>
        <taxon>Lophotrochozoa</taxon>
        <taxon>Mollusca</taxon>
        <taxon>Gastropoda</taxon>
        <taxon>Heterobranchia</taxon>
        <taxon>Euthyneura</taxon>
        <taxon>Panpulmonata</taxon>
        <taxon>Sacoglossa</taxon>
        <taxon>Placobranchoidea</taxon>
        <taxon>Plakobranchidae</taxon>
        <taxon>Elysia</taxon>
    </lineage>
</organism>
<dbReference type="Proteomes" id="UP000762676">
    <property type="component" value="Unassembled WGS sequence"/>
</dbReference>